<organism evidence="2 3">
    <name type="scientific">Oikopleura dioica</name>
    <name type="common">Tunicate</name>
    <dbReference type="NCBI Taxonomy" id="34765"/>
    <lineage>
        <taxon>Eukaryota</taxon>
        <taxon>Metazoa</taxon>
        <taxon>Chordata</taxon>
        <taxon>Tunicata</taxon>
        <taxon>Appendicularia</taxon>
        <taxon>Copelata</taxon>
        <taxon>Oikopleuridae</taxon>
        <taxon>Oikopleura</taxon>
    </lineage>
</organism>
<reference evidence="2 3" key="1">
    <citation type="submission" date="2021-04" db="EMBL/GenBank/DDBJ databases">
        <authorList>
            <person name="Bliznina A."/>
        </authorList>
    </citation>
    <scope>NUCLEOTIDE SEQUENCE [LARGE SCALE GENOMIC DNA]</scope>
</reference>
<protein>
    <submittedName>
        <fullName evidence="2">Oidioi.mRNA.OKI2018_I69.XSR.g13953.t1.cds</fullName>
    </submittedName>
</protein>
<evidence type="ECO:0000313" key="2">
    <source>
        <dbReference type="EMBL" id="CAG5094939.1"/>
    </source>
</evidence>
<dbReference type="EMBL" id="OU015569">
    <property type="protein sequence ID" value="CAG5094939.1"/>
    <property type="molecule type" value="Genomic_DNA"/>
</dbReference>
<proteinExistence type="predicted"/>
<dbReference type="Proteomes" id="UP001158576">
    <property type="component" value="Chromosome XSR"/>
</dbReference>
<evidence type="ECO:0000313" key="3">
    <source>
        <dbReference type="Proteomes" id="UP001158576"/>
    </source>
</evidence>
<feature type="coiled-coil region" evidence="1">
    <location>
        <begin position="98"/>
        <end position="132"/>
    </location>
</feature>
<evidence type="ECO:0000256" key="1">
    <source>
        <dbReference type="SAM" id="Coils"/>
    </source>
</evidence>
<name>A0ABN7SD79_OIKDI</name>
<sequence>MNAFPLLTEFLGFDPAAESDSEERVNSVENNEVEILEDSPVGDEKEYFVKRQIDLIKKTVEMTSDVIPAATSGDDEVLKENAAPSLENSSAISSSFLERTVNQEIEAMASKLENLMKRKKAVDERLAVVKEEIAARAESGMTELALTREKEARQIVLLTLAKMHKELMNDHNKREPKIDLSIEKLYLESLNIAYWQETLAKSSMGSKHQISKDISTSLSTAAGNVLHSLRELGESKADAEVDQLLSSVMKLLIEE</sequence>
<keyword evidence="3" id="KW-1185">Reference proteome</keyword>
<gene>
    <name evidence="2" type="ORF">OKIOD_LOCUS5511</name>
</gene>
<accession>A0ABN7SD79</accession>
<keyword evidence="1" id="KW-0175">Coiled coil</keyword>